<keyword evidence="1" id="KW-0472">Membrane</keyword>
<keyword evidence="1" id="KW-0812">Transmembrane</keyword>
<name>A0A0F4KTT9_9BIFI</name>
<dbReference type="Proteomes" id="UP000033648">
    <property type="component" value="Unassembled WGS sequence"/>
</dbReference>
<accession>A0A0F4KTT9</accession>
<comment type="caution">
    <text evidence="2">The sequence shown here is derived from an EMBL/GenBank/DDBJ whole genome shotgun (WGS) entry which is preliminary data.</text>
</comment>
<dbReference type="AlphaFoldDB" id="A0A0F4KTT9"/>
<protein>
    <submittedName>
        <fullName evidence="2">Uncharacterized protein</fullName>
    </submittedName>
</protein>
<feature type="transmembrane region" description="Helical" evidence="1">
    <location>
        <begin position="6"/>
        <end position="25"/>
    </location>
</feature>
<feature type="transmembrane region" description="Helical" evidence="1">
    <location>
        <begin position="352"/>
        <end position="373"/>
    </location>
</feature>
<evidence type="ECO:0000256" key="1">
    <source>
        <dbReference type="SAM" id="Phobius"/>
    </source>
</evidence>
<gene>
    <name evidence="2" type="ORF">JF69_13280</name>
</gene>
<evidence type="ECO:0000313" key="3">
    <source>
        <dbReference type="Proteomes" id="UP000033648"/>
    </source>
</evidence>
<organism evidence="2 3">
    <name type="scientific">Bifidobacterium asteroides</name>
    <dbReference type="NCBI Taxonomy" id="1684"/>
    <lineage>
        <taxon>Bacteria</taxon>
        <taxon>Bacillati</taxon>
        <taxon>Actinomycetota</taxon>
        <taxon>Actinomycetes</taxon>
        <taxon>Bifidobacteriales</taxon>
        <taxon>Bifidobacteriaceae</taxon>
        <taxon>Bifidobacterium</taxon>
    </lineage>
</organism>
<feature type="transmembrane region" description="Helical" evidence="1">
    <location>
        <begin position="37"/>
        <end position="63"/>
    </location>
</feature>
<reference evidence="2 3" key="1">
    <citation type="submission" date="2014-12" db="EMBL/GenBank/DDBJ databases">
        <title>Comparative genomics of the lactic acid bacteria isolated from the honey bee gut.</title>
        <authorList>
            <person name="Ellegaard K.M."/>
            <person name="Tamarit D."/>
            <person name="Javelind E."/>
            <person name="Olofsson T."/>
            <person name="Andersson S.G."/>
            <person name="Vasquez A."/>
        </authorList>
    </citation>
    <scope>NUCLEOTIDE SEQUENCE [LARGE SCALE GENOMIC DNA]</scope>
    <source>
        <strain evidence="2 3">Bin2</strain>
    </source>
</reference>
<sequence>MTCGATLRTIYGSFPAVSCIAMCAARIEIRNDIRGCILMLYLLIDVLLGSPAILVWLFVLMSFNAWRSRRLMDHVLAPYLLARGLCLQTFQGHVWRRRGRIGRPRPGQVLPLGSLVVLADGPATVSGAYRGTGWFDGLGEDGLVVRLVGQYVQPPEQTTGSSSPWYAGRICSVGGLACGPGVVPGGDAPLPEVGVGHTPDPDLVIFTQDQVSLLAWKGPDNPVTRLLRARQVRALARDHRREDQVRRRTRPTPSWHASRPAWWRYEAVGFLPDRFTRVYWDRVRNQPVKAPMRYRTPEAREYNRRHYSVPLSIVALIVIIFISALKIARAWHRYEPYHPLQGGDVLLGMPPRTTAIVSCVLGLAIGVGAWVWATHRQFPQHQMTPASSRELQIALDNYWIGMRYITGTTIPYTMHVLGYSVYILVPLMFLTDFFTLPKWVHTLMGWPLVALFVTCGSLIIIDTSYAERIAKRLDRELAE</sequence>
<keyword evidence="1" id="KW-1133">Transmembrane helix</keyword>
<dbReference type="PATRIC" id="fig|1684.4.peg.1422"/>
<feature type="transmembrane region" description="Helical" evidence="1">
    <location>
        <begin position="309"/>
        <end position="332"/>
    </location>
</feature>
<proteinExistence type="predicted"/>
<feature type="transmembrane region" description="Helical" evidence="1">
    <location>
        <begin position="412"/>
        <end position="431"/>
    </location>
</feature>
<feature type="transmembrane region" description="Helical" evidence="1">
    <location>
        <begin position="443"/>
        <end position="465"/>
    </location>
</feature>
<dbReference type="EMBL" id="JWME01000012">
    <property type="protein sequence ID" value="KJY49463.1"/>
    <property type="molecule type" value="Genomic_DNA"/>
</dbReference>
<evidence type="ECO:0000313" key="2">
    <source>
        <dbReference type="EMBL" id="KJY49463.1"/>
    </source>
</evidence>